<feature type="compositionally biased region" description="Polar residues" evidence="4">
    <location>
        <begin position="427"/>
        <end position="436"/>
    </location>
</feature>
<feature type="region of interest" description="Disordered" evidence="4">
    <location>
        <begin position="792"/>
        <end position="864"/>
    </location>
</feature>
<feature type="region of interest" description="Disordered" evidence="4">
    <location>
        <begin position="356"/>
        <end position="438"/>
    </location>
</feature>
<feature type="compositionally biased region" description="Polar residues" evidence="4">
    <location>
        <begin position="138"/>
        <end position="148"/>
    </location>
</feature>
<name>A0A9P8ENT3_AURME</name>
<dbReference type="OrthoDB" id="4869960at2759"/>
<protein>
    <submittedName>
        <fullName evidence="5">WD40 repeat-like protein</fullName>
    </submittedName>
</protein>
<dbReference type="SMART" id="SM00320">
    <property type="entry name" value="WD40"/>
    <property type="match status" value="6"/>
</dbReference>
<proteinExistence type="predicted"/>
<dbReference type="EMBL" id="JAHFXF010000168">
    <property type="protein sequence ID" value="KAG9694229.1"/>
    <property type="molecule type" value="Genomic_DNA"/>
</dbReference>
<feature type="region of interest" description="Disordered" evidence="4">
    <location>
        <begin position="996"/>
        <end position="1029"/>
    </location>
</feature>
<evidence type="ECO:0000313" key="5">
    <source>
        <dbReference type="EMBL" id="KAG9694229.1"/>
    </source>
</evidence>
<reference evidence="5" key="2">
    <citation type="submission" date="2021-08" db="EMBL/GenBank/DDBJ databases">
        <authorList>
            <person name="Gostincar C."/>
            <person name="Sun X."/>
            <person name="Song Z."/>
            <person name="Gunde-Cimerman N."/>
        </authorList>
    </citation>
    <scope>NUCLEOTIDE SEQUENCE</scope>
    <source>
        <strain evidence="5">EXF-9911</strain>
    </source>
</reference>
<dbReference type="PROSITE" id="PS50082">
    <property type="entry name" value="WD_REPEATS_2"/>
    <property type="match status" value="4"/>
</dbReference>
<dbReference type="SUPFAM" id="SSF50978">
    <property type="entry name" value="WD40 repeat-like"/>
    <property type="match status" value="1"/>
</dbReference>
<feature type="repeat" description="WD" evidence="3">
    <location>
        <begin position="43"/>
        <end position="73"/>
    </location>
</feature>
<feature type="compositionally biased region" description="Acidic residues" evidence="4">
    <location>
        <begin position="793"/>
        <end position="806"/>
    </location>
</feature>
<sequence length="1107" mass="122851">MRDSLSDRLLRRELQDSAGRSRKVRSLYGDKNWVRELDIVNELDGHSGCVNALSWSKTGRFLASGSDDQHVNIHSYQPDDSNSQFKLATTIATGHRANIFSVKFMPHSNDRTVISAAGDSEVRIFDLEYSGATTEASRASAMASNGSSRGMRGNVQDGVRRLSDGDTNCRVYRSHGDRVKRIVTESSPHLFLTCSEDGEVRQWDLRQPSSAYPSPSSRSTSAVSVPPPLISYKRYDLDLNTISCSPSQPHYIALGGAHLHCFLHDRRMLGRDKLDERAASPALSAAHLSDLDEDALGQATRCVRKFAPRGQRVMAERDSGHITACKISDAYPNEIVVSWSGDHVYSFDLVRSPDASEASREQLSTVQSNSQRARESSERNQKKRTASQLSHSPGASSRVQPRQRTEESTALRVRYHNGQSEDIPIARSTSPVSSLRESVMTDRQRKAYRLAKTVVELRRTMFTLNEQTVAPGSGDLTGHAAEFTSVRSLAATILPQMQEITRTWRYPVAPVQEEVLLQRTLRSNRESAWRFVQASGVISRALGGQAHTASQATFDTPLFIRINHAPNEGSTLSDRERFGYDFIKAIFLWLDSGLGALIDGFTRSSDVTRYASRLPVPKDASADAFDECIVPYLLGHSSNSPVCNVDASRFEVDENRVIYETETDAVRAFVEAVKTPFADLSSDDPMEGTTQSTQRRSDALLHWGFKVARGVLMNAGEGVNFAFVDRAFGGLGAENNAAAREDARLRERQRQIDTTEDEPTAQSMEVVEASPEQPSEEEEDFIAMSDITAAMGESDDEDESEDENENDNNGGESFTFSLTGHEEQDDDIDEDEDENADASQDEMDPEDDSDEEEEEDDFPRLMYRSALGRRRKRGEVEREVYCSPHTRVYRGHCNVKTVKDVNFFGLDDEYVVSGSDDGNFFVWDRKTGRLVNILEGDGEVVNVLQGHPYEPMLAVSGIDHTVKIFSPDSRAREAARLGRGVEAVDSSTFSSISWMRRRRQNRQAETTSEPAVDASAEERNAADDENYVAPGGLASKRRMHLEYQITSQNDVERQGGNQETFITRSMLASLAQHLRRQRAEGGGEGEDGEGGAFPGGRVVIGDDCVVQ</sequence>
<dbReference type="AlphaFoldDB" id="A0A9P8ENT3"/>
<feature type="compositionally biased region" description="Polar residues" evidence="4">
    <location>
        <begin position="361"/>
        <end position="371"/>
    </location>
</feature>
<feature type="region of interest" description="Disordered" evidence="4">
    <location>
        <begin position="749"/>
        <end position="778"/>
    </location>
</feature>
<dbReference type="Proteomes" id="UP000779574">
    <property type="component" value="Unassembled WGS sequence"/>
</dbReference>
<gene>
    <name evidence="5" type="ORF">KCU76_g5403</name>
</gene>
<feature type="repeat" description="WD" evidence="3">
    <location>
        <begin position="172"/>
        <end position="213"/>
    </location>
</feature>
<evidence type="ECO:0000256" key="4">
    <source>
        <dbReference type="SAM" id="MobiDB-lite"/>
    </source>
</evidence>
<dbReference type="GO" id="GO:0080008">
    <property type="term" value="C:Cul4-RING E3 ubiquitin ligase complex"/>
    <property type="evidence" value="ECO:0007669"/>
    <property type="project" value="TreeGrafter"/>
</dbReference>
<feature type="compositionally biased region" description="Acidic residues" evidence="4">
    <location>
        <begin position="823"/>
        <end position="857"/>
    </location>
</feature>
<accession>A0A9P8ENT3</accession>
<dbReference type="Gene3D" id="2.130.10.10">
    <property type="entry name" value="YVTN repeat-like/Quinoprotein amine dehydrogenase"/>
    <property type="match status" value="3"/>
</dbReference>
<feature type="region of interest" description="Disordered" evidence="4">
    <location>
        <begin position="138"/>
        <end position="162"/>
    </location>
</feature>
<feature type="repeat" description="WD" evidence="3">
    <location>
        <begin position="907"/>
        <end position="933"/>
    </location>
</feature>
<comment type="caution">
    <text evidence="5">The sequence shown here is derived from an EMBL/GenBank/DDBJ whole genome shotgun (WGS) entry which is preliminary data.</text>
</comment>
<dbReference type="PROSITE" id="PS50294">
    <property type="entry name" value="WD_REPEATS_REGION"/>
    <property type="match status" value="2"/>
</dbReference>
<reference evidence="5" key="1">
    <citation type="journal article" date="2021" name="J Fungi (Basel)">
        <title>Virulence traits and population genomics of the black yeast Aureobasidium melanogenum.</title>
        <authorList>
            <person name="Cernosa A."/>
            <person name="Sun X."/>
            <person name="Gostincar C."/>
            <person name="Fang C."/>
            <person name="Gunde-Cimerman N."/>
            <person name="Song Z."/>
        </authorList>
    </citation>
    <scope>NUCLEOTIDE SEQUENCE</scope>
    <source>
        <strain evidence="5">EXF-9911</strain>
    </source>
</reference>
<dbReference type="InterPro" id="IPR045151">
    <property type="entry name" value="DCAF8"/>
</dbReference>
<dbReference type="GO" id="GO:0045717">
    <property type="term" value="P:negative regulation of fatty acid biosynthetic process"/>
    <property type="evidence" value="ECO:0007669"/>
    <property type="project" value="TreeGrafter"/>
</dbReference>
<evidence type="ECO:0000256" key="1">
    <source>
        <dbReference type="ARBA" id="ARBA00022574"/>
    </source>
</evidence>
<dbReference type="InterPro" id="IPR015943">
    <property type="entry name" value="WD40/YVTN_repeat-like_dom_sf"/>
</dbReference>
<dbReference type="InterPro" id="IPR001680">
    <property type="entry name" value="WD40_rpt"/>
</dbReference>
<feature type="compositionally biased region" description="Polar residues" evidence="4">
    <location>
        <begin position="386"/>
        <end position="402"/>
    </location>
</feature>
<feature type="region of interest" description="Disordered" evidence="4">
    <location>
        <begin position="1075"/>
        <end position="1102"/>
    </location>
</feature>
<evidence type="ECO:0000256" key="2">
    <source>
        <dbReference type="ARBA" id="ARBA00022737"/>
    </source>
</evidence>
<dbReference type="InterPro" id="IPR036322">
    <property type="entry name" value="WD40_repeat_dom_sf"/>
</dbReference>
<evidence type="ECO:0000256" key="3">
    <source>
        <dbReference type="PROSITE-ProRule" id="PRU00221"/>
    </source>
</evidence>
<evidence type="ECO:0000313" key="6">
    <source>
        <dbReference type="Proteomes" id="UP000779574"/>
    </source>
</evidence>
<feature type="repeat" description="WD" evidence="3">
    <location>
        <begin position="92"/>
        <end position="135"/>
    </location>
</feature>
<organism evidence="5 6">
    <name type="scientific">Aureobasidium melanogenum</name>
    <name type="common">Aureobasidium pullulans var. melanogenum</name>
    <dbReference type="NCBI Taxonomy" id="46634"/>
    <lineage>
        <taxon>Eukaryota</taxon>
        <taxon>Fungi</taxon>
        <taxon>Dikarya</taxon>
        <taxon>Ascomycota</taxon>
        <taxon>Pezizomycotina</taxon>
        <taxon>Dothideomycetes</taxon>
        <taxon>Dothideomycetidae</taxon>
        <taxon>Dothideales</taxon>
        <taxon>Saccotheciaceae</taxon>
        <taxon>Aureobasidium</taxon>
    </lineage>
</organism>
<dbReference type="PANTHER" id="PTHR15574">
    <property type="entry name" value="WD REPEAT DOMAIN-CONTAINING FAMILY"/>
    <property type="match status" value="1"/>
</dbReference>
<keyword evidence="1 3" id="KW-0853">WD repeat</keyword>
<dbReference type="PANTHER" id="PTHR15574:SF40">
    <property type="entry name" value="WD AND TETRATRICOPEPTIDE REPEATS PROTEIN 1"/>
    <property type="match status" value="1"/>
</dbReference>
<dbReference type="GO" id="GO:0005737">
    <property type="term" value="C:cytoplasm"/>
    <property type="evidence" value="ECO:0007669"/>
    <property type="project" value="TreeGrafter"/>
</dbReference>
<dbReference type="Pfam" id="PF00400">
    <property type="entry name" value="WD40"/>
    <property type="match status" value="4"/>
</dbReference>
<keyword evidence="2" id="KW-0677">Repeat</keyword>
<feature type="non-terminal residue" evidence="5">
    <location>
        <position position="1"/>
    </location>
</feature>